<dbReference type="SUPFAM" id="SSF56219">
    <property type="entry name" value="DNase I-like"/>
    <property type="match status" value="1"/>
</dbReference>
<name>A0A5B6VWV3_9ROSI</name>
<proteinExistence type="predicted"/>
<protein>
    <submittedName>
        <fullName evidence="1">Reverse transcriptase</fullName>
    </submittedName>
</protein>
<accession>A0A5B6VWV3</accession>
<evidence type="ECO:0000313" key="2">
    <source>
        <dbReference type="Proteomes" id="UP000325315"/>
    </source>
</evidence>
<dbReference type="InterPro" id="IPR036691">
    <property type="entry name" value="Endo/exonu/phosph_ase_sf"/>
</dbReference>
<dbReference type="PANTHER" id="PTHR46890">
    <property type="entry name" value="NON-LTR RETROLELEMENT REVERSE TRANSCRIPTASE-LIKE PROTEIN-RELATED"/>
    <property type="match status" value="1"/>
</dbReference>
<keyword evidence="2" id="KW-1185">Reference proteome</keyword>
<gene>
    <name evidence="1" type="ORF">EPI10_023922</name>
</gene>
<dbReference type="Proteomes" id="UP000325315">
    <property type="component" value="Unassembled WGS sequence"/>
</dbReference>
<dbReference type="OrthoDB" id="1001418at2759"/>
<evidence type="ECO:0000313" key="1">
    <source>
        <dbReference type="EMBL" id="KAA3473556.1"/>
    </source>
</evidence>
<dbReference type="PANTHER" id="PTHR46890:SF48">
    <property type="entry name" value="RNA-DIRECTED DNA POLYMERASE"/>
    <property type="match status" value="1"/>
</dbReference>
<keyword evidence="1" id="KW-0548">Nucleotidyltransferase</keyword>
<sequence>METKILNQMERIRRSCGFQNGIDVDSDGSKGGLCLAWHNDATISFRSFSKRHIDVIIEDSENGSRWRFTGIYGSPYTQDRSESWDLLRSLRNTEELPWLVCRDFNEIMYGHEKRGGLPREERRMDAFKSALVDFHLIDVGYIGKWFTWERGNLPETNIQERLDRGLIELTEADRDDENLAELINMKIQLNFEIENDERYWEQRARINWLQSSDKNTSFFHKQATQQRRRNLIQQLYFEDGRETEEICEMEAIARSYFQNLFSVGRRGNYKYLLTSIDRCIYEEDNSRLSVGFTKEEIRAALAELGPTKAPREDGFLALFYQKCWSIVGEEVSSFCLKHLNEAKVIANCLHLVMDKCIDLAQCAFVPGRLISDNVLLAYEILHTLKQKKTGKKGFMAVKLNMSKAYDRVEWNFIAAIMK</sequence>
<dbReference type="EMBL" id="SMMG02000005">
    <property type="protein sequence ID" value="KAA3473556.1"/>
    <property type="molecule type" value="Genomic_DNA"/>
</dbReference>
<organism evidence="1 2">
    <name type="scientific">Gossypium australe</name>
    <dbReference type="NCBI Taxonomy" id="47621"/>
    <lineage>
        <taxon>Eukaryota</taxon>
        <taxon>Viridiplantae</taxon>
        <taxon>Streptophyta</taxon>
        <taxon>Embryophyta</taxon>
        <taxon>Tracheophyta</taxon>
        <taxon>Spermatophyta</taxon>
        <taxon>Magnoliopsida</taxon>
        <taxon>eudicotyledons</taxon>
        <taxon>Gunneridae</taxon>
        <taxon>Pentapetalae</taxon>
        <taxon>rosids</taxon>
        <taxon>malvids</taxon>
        <taxon>Malvales</taxon>
        <taxon>Malvaceae</taxon>
        <taxon>Malvoideae</taxon>
        <taxon>Gossypium</taxon>
    </lineage>
</organism>
<dbReference type="InterPro" id="IPR052343">
    <property type="entry name" value="Retrotransposon-Effector_Assoc"/>
</dbReference>
<dbReference type="AlphaFoldDB" id="A0A5B6VWV3"/>
<dbReference type="Gene3D" id="3.60.10.10">
    <property type="entry name" value="Endonuclease/exonuclease/phosphatase"/>
    <property type="match status" value="1"/>
</dbReference>
<keyword evidence="1" id="KW-0808">Transferase</keyword>
<keyword evidence="1" id="KW-0695">RNA-directed DNA polymerase</keyword>
<dbReference type="GO" id="GO:0003964">
    <property type="term" value="F:RNA-directed DNA polymerase activity"/>
    <property type="evidence" value="ECO:0007669"/>
    <property type="project" value="UniProtKB-KW"/>
</dbReference>
<comment type="caution">
    <text evidence="1">The sequence shown here is derived from an EMBL/GenBank/DDBJ whole genome shotgun (WGS) entry which is preliminary data.</text>
</comment>
<reference evidence="2" key="1">
    <citation type="journal article" date="2019" name="Plant Biotechnol. J.">
        <title>Genome sequencing of the Australian wild diploid species Gossypium australe highlights disease resistance and delayed gland morphogenesis.</title>
        <authorList>
            <person name="Cai Y."/>
            <person name="Cai X."/>
            <person name="Wang Q."/>
            <person name="Wang P."/>
            <person name="Zhang Y."/>
            <person name="Cai C."/>
            <person name="Xu Y."/>
            <person name="Wang K."/>
            <person name="Zhou Z."/>
            <person name="Wang C."/>
            <person name="Geng S."/>
            <person name="Li B."/>
            <person name="Dong Q."/>
            <person name="Hou Y."/>
            <person name="Wang H."/>
            <person name="Ai P."/>
            <person name="Liu Z."/>
            <person name="Yi F."/>
            <person name="Sun M."/>
            <person name="An G."/>
            <person name="Cheng J."/>
            <person name="Zhang Y."/>
            <person name="Shi Q."/>
            <person name="Xie Y."/>
            <person name="Shi X."/>
            <person name="Chang Y."/>
            <person name="Huang F."/>
            <person name="Chen Y."/>
            <person name="Hong S."/>
            <person name="Mi L."/>
            <person name="Sun Q."/>
            <person name="Zhang L."/>
            <person name="Zhou B."/>
            <person name="Peng R."/>
            <person name="Zhang X."/>
            <person name="Liu F."/>
        </authorList>
    </citation>
    <scope>NUCLEOTIDE SEQUENCE [LARGE SCALE GENOMIC DNA]</scope>
    <source>
        <strain evidence="2">cv. PA1801</strain>
    </source>
</reference>